<evidence type="ECO:0000313" key="2">
    <source>
        <dbReference type="EMBL" id="CAK9323202.1"/>
    </source>
</evidence>
<keyword evidence="1" id="KW-1133">Transmembrane helix</keyword>
<dbReference type="Proteomes" id="UP001642487">
    <property type="component" value="Chromosome 5"/>
</dbReference>
<dbReference type="EMBL" id="OZ021739">
    <property type="protein sequence ID" value="CAK9323202.1"/>
    <property type="molecule type" value="Genomic_DNA"/>
</dbReference>
<keyword evidence="1" id="KW-0472">Membrane</keyword>
<evidence type="ECO:0000313" key="3">
    <source>
        <dbReference type="Proteomes" id="UP001642487"/>
    </source>
</evidence>
<accession>A0ABP0YTB4</accession>
<name>A0ABP0YTB4_9ROSI</name>
<gene>
    <name evidence="2" type="ORF">CITCOLO1_LOCUS15377</name>
</gene>
<evidence type="ECO:0000256" key="1">
    <source>
        <dbReference type="SAM" id="Phobius"/>
    </source>
</evidence>
<feature type="transmembrane region" description="Helical" evidence="1">
    <location>
        <begin position="21"/>
        <end position="45"/>
    </location>
</feature>
<keyword evidence="3" id="KW-1185">Reference proteome</keyword>
<protein>
    <submittedName>
        <fullName evidence="2">Uncharacterized protein</fullName>
    </submittedName>
</protein>
<feature type="transmembrane region" description="Helical" evidence="1">
    <location>
        <begin position="85"/>
        <end position="104"/>
    </location>
</feature>
<sequence>MIVRYWWLLALESSSRLDADAIMIQSTILSIMLQLWSPPGCYIWVMVANINTSLSYCHKRDQEQGVSHRKGKSTPNKEMHRTTHIALLFFFTYSLPLTLHNRLFKSEKY</sequence>
<reference evidence="2 3" key="1">
    <citation type="submission" date="2024-03" db="EMBL/GenBank/DDBJ databases">
        <authorList>
            <person name="Gkanogiannis A."/>
            <person name="Becerra Lopez-Lavalle L."/>
        </authorList>
    </citation>
    <scope>NUCLEOTIDE SEQUENCE [LARGE SCALE GENOMIC DNA]</scope>
</reference>
<proteinExistence type="predicted"/>
<organism evidence="2 3">
    <name type="scientific">Citrullus colocynthis</name>
    <name type="common">colocynth</name>
    <dbReference type="NCBI Taxonomy" id="252529"/>
    <lineage>
        <taxon>Eukaryota</taxon>
        <taxon>Viridiplantae</taxon>
        <taxon>Streptophyta</taxon>
        <taxon>Embryophyta</taxon>
        <taxon>Tracheophyta</taxon>
        <taxon>Spermatophyta</taxon>
        <taxon>Magnoliopsida</taxon>
        <taxon>eudicotyledons</taxon>
        <taxon>Gunneridae</taxon>
        <taxon>Pentapetalae</taxon>
        <taxon>rosids</taxon>
        <taxon>fabids</taxon>
        <taxon>Cucurbitales</taxon>
        <taxon>Cucurbitaceae</taxon>
        <taxon>Benincaseae</taxon>
        <taxon>Citrullus</taxon>
    </lineage>
</organism>
<keyword evidence="1" id="KW-0812">Transmembrane</keyword>